<dbReference type="AlphaFoldDB" id="A0A318SKD8"/>
<accession>A0A318SKD8</accession>
<evidence type="ECO:0000313" key="1">
    <source>
        <dbReference type="EMBL" id="PYE79484.1"/>
    </source>
</evidence>
<organism evidence="1 2">
    <name type="scientific">Xylophilus ampelinus</name>
    <dbReference type="NCBI Taxonomy" id="54067"/>
    <lineage>
        <taxon>Bacteria</taxon>
        <taxon>Pseudomonadati</taxon>
        <taxon>Pseudomonadota</taxon>
        <taxon>Betaproteobacteria</taxon>
        <taxon>Burkholderiales</taxon>
        <taxon>Xylophilus</taxon>
    </lineage>
</organism>
<proteinExistence type="predicted"/>
<keyword evidence="2" id="KW-1185">Reference proteome</keyword>
<dbReference type="Proteomes" id="UP000247540">
    <property type="component" value="Unassembled WGS sequence"/>
</dbReference>
<dbReference type="EMBL" id="QJTC01000002">
    <property type="protein sequence ID" value="PYE79484.1"/>
    <property type="molecule type" value="Genomic_DNA"/>
</dbReference>
<evidence type="ECO:0000313" key="2">
    <source>
        <dbReference type="Proteomes" id="UP000247540"/>
    </source>
</evidence>
<name>A0A318SKD8_9BURK</name>
<comment type="caution">
    <text evidence="1">The sequence shown here is derived from an EMBL/GenBank/DDBJ whole genome shotgun (WGS) entry which is preliminary data.</text>
</comment>
<sequence length="115" mass="13372">MLGAAWADYEGAHALAVRKHFRINHIFAGCRPALHAIDLVALATERRDLMAWSADTHPAWEVLDMPGRVVPPADWINLQSLKREHKDWTEWRDEFLERYHALGMAVEQWSKENMQ</sequence>
<gene>
    <name evidence="1" type="ORF">DFQ15_102217</name>
</gene>
<reference evidence="1 2" key="1">
    <citation type="submission" date="2018-06" db="EMBL/GenBank/DDBJ databases">
        <title>Genomic Encyclopedia of Type Strains, Phase III (KMG-III): the genomes of soil and plant-associated and newly described type strains.</title>
        <authorList>
            <person name="Whitman W."/>
        </authorList>
    </citation>
    <scope>NUCLEOTIDE SEQUENCE [LARGE SCALE GENOMIC DNA]</scope>
    <source>
        <strain evidence="1 2">CECT 7646</strain>
    </source>
</reference>
<protein>
    <submittedName>
        <fullName evidence="1">Uncharacterized protein</fullName>
    </submittedName>
</protein>
<dbReference type="Gene3D" id="1.10.3210.10">
    <property type="entry name" value="Hypothetical protein af1432"/>
    <property type="match status" value="1"/>
</dbReference>